<evidence type="ECO:0000313" key="3">
    <source>
        <dbReference type="Proteomes" id="UP000828390"/>
    </source>
</evidence>
<evidence type="ECO:0000256" key="1">
    <source>
        <dbReference type="SAM" id="Phobius"/>
    </source>
</evidence>
<sequence length="130" mass="14481">MEMLVQNLFSLAIGAVGIAIRTSAVLVPSLDRIAPRYLKLVTYSNFSSFMVMSVLVLVVLFTMIFDFSVLTSIPYTCTHKANFISESQFGDGSSTDEDRGVVVMESLMQYLLNEKVEQDRREQTSLTGAH</sequence>
<organism evidence="2 3">
    <name type="scientific">Dreissena polymorpha</name>
    <name type="common">Zebra mussel</name>
    <name type="synonym">Mytilus polymorpha</name>
    <dbReference type="NCBI Taxonomy" id="45954"/>
    <lineage>
        <taxon>Eukaryota</taxon>
        <taxon>Metazoa</taxon>
        <taxon>Spiralia</taxon>
        <taxon>Lophotrochozoa</taxon>
        <taxon>Mollusca</taxon>
        <taxon>Bivalvia</taxon>
        <taxon>Autobranchia</taxon>
        <taxon>Heteroconchia</taxon>
        <taxon>Euheterodonta</taxon>
        <taxon>Imparidentia</taxon>
        <taxon>Neoheterodontei</taxon>
        <taxon>Myida</taxon>
        <taxon>Dreissenoidea</taxon>
        <taxon>Dreissenidae</taxon>
        <taxon>Dreissena</taxon>
    </lineage>
</organism>
<evidence type="ECO:0000313" key="2">
    <source>
        <dbReference type="EMBL" id="KAH3833842.1"/>
    </source>
</evidence>
<reference evidence="2" key="1">
    <citation type="journal article" date="2019" name="bioRxiv">
        <title>The Genome of the Zebra Mussel, Dreissena polymorpha: A Resource for Invasive Species Research.</title>
        <authorList>
            <person name="McCartney M.A."/>
            <person name="Auch B."/>
            <person name="Kono T."/>
            <person name="Mallez S."/>
            <person name="Zhang Y."/>
            <person name="Obille A."/>
            <person name="Becker A."/>
            <person name="Abrahante J.E."/>
            <person name="Garbe J."/>
            <person name="Badalamenti J.P."/>
            <person name="Herman A."/>
            <person name="Mangelson H."/>
            <person name="Liachko I."/>
            <person name="Sullivan S."/>
            <person name="Sone E.D."/>
            <person name="Koren S."/>
            <person name="Silverstein K.A.T."/>
            <person name="Beckman K.B."/>
            <person name="Gohl D.M."/>
        </authorList>
    </citation>
    <scope>NUCLEOTIDE SEQUENCE</scope>
    <source>
        <strain evidence="2">Duluth1</strain>
        <tissue evidence="2">Whole animal</tissue>
    </source>
</reference>
<name>A0A9D4K679_DREPO</name>
<keyword evidence="3" id="KW-1185">Reference proteome</keyword>
<accession>A0A9D4K679</accession>
<comment type="caution">
    <text evidence="2">The sequence shown here is derived from an EMBL/GenBank/DDBJ whole genome shotgun (WGS) entry which is preliminary data.</text>
</comment>
<keyword evidence="1" id="KW-1133">Transmembrane helix</keyword>
<reference evidence="2" key="2">
    <citation type="submission" date="2020-11" db="EMBL/GenBank/DDBJ databases">
        <authorList>
            <person name="McCartney M.A."/>
            <person name="Auch B."/>
            <person name="Kono T."/>
            <person name="Mallez S."/>
            <person name="Becker A."/>
            <person name="Gohl D.M."/>
            <person name="Silverstein K.A.T."/>
            <person name="Koren S."/>
            <person name="Bechman K.B."/>
            <person name="Herman A."/>
            <person name="Abrahante J.E."/>
            <person name="Garbe J."/>
        </authorList>
    </citation>
    <scope>NUCLEOTIDE SEQUENCE</scope>
    <source>
        <strain evidence="2">Duluth1</strain>
        <tissue evidence="2">Whole animal</tissue>
    </source>
</reference>
<dbReference type="EMBL" id="JAIWYP010000004">
    <property type="protein sequence ID" value="KAH3833842.1"/>
    <property type="molecule type" value="Genomic_DNA"/>
</dbReference>
<gene>
    <name evidence="2" type="ORF">DPMN_107158</name>
</gene>
<proteinExistence type="predicted"/>
<dbReference type="Proteomes" id="UP000828390">
    <property type="component" value="Unassembled WGS sequence"/>
</dbReference>
<keyword evidence="1" id="KW-0812">Transmembrane</keyword>
<keyword evidence="1" id="KW-0472">Membrane</keyword>
<dbReference type="AlphaFoldDB" id="A0A9D4K679"/>
<protein>
    <submittedName>
        <fullName evidence="2">Uncharacterized protein</fullName>
    </submittedName>
</protein>
<feature type="transmembrane region" description="Helical" evidence="1">
    <location>
        <begin position="48"/>
        <end position="70"/>
    </location>
</feature>